<dbReference type="PANTHER" id="PTHR21519:SF1">
    <property type="entry name" value="PDZ DOMAIN-CONTAINING PROTEIN 8"/>
    <property type="match status" value="1"/>
</dbReference>
<protein>
    <submittedName>
        <fullName evidence="6">PDZ domain-containing protein 8-like</fullName>
    </submittedName>
</protein>
<feature type="region of interest" description="Disordered" evidence="3">
    <location>
        <begin position="327"/>
        <end position="396"/>
    </location>
</feature>
<feature type="region of interest" description="Disordered" evidence="3">
    <location>
        <begin position="160"/>
        <end position="181"/>
    </location>
</feature>
<dbReference type="SMART" id="SM00109">
    <property type="entry name" value="C1"/>
    <property type="match status" value="1"/>
</dbReference>
<dbReference type="CDD" id="cd20825">
    <property type="entry name" value="C1_PDZD8"/>
    <property type="match status" value="1"/>
</dbReference>
<evidence type="ECO:0000256" key="3">
    <source>
        <dbReference type="SAM" id="MobiDB-lite"/>
    </source>
</evidence>
<evidence type="ECO:0000256" key="2">
    <source>
        <dbReference type="ARBA" id="ARBA00022833"/>
    </source>
</evidence>
<sequence length="396" mass="43320">MMQGKTLSSLAARQEIPPSDQELRGKHDFIGTQFHSSTACHFCGKRIWLKVAFQCRACAMICHKKCLLRCQSQTVCSSLRARNQTSAAPAACISTGGITQPPPVVIATHADDVSPVTSSAESTPLDTPMDSPVMRRRRVPSMGSLLAEVVPERITRSGSFCSLTPPDRRRNISKSLPPSPLCSPITKRKTFLPVPLVKREDSTEEEIQQAIHKLMAIQGNDPNSELLASAAKEMGKELHCNLPQEERKQKLNNRILQLQEEMKKETDHQEDVRRSRRGVTDPRAQEQLKEAARKSDDKVQALALMLLHYCSGLQACLAQEHPEDKDAAAMKDKDAAAVKDKDAAAMKDGDAASVKDKDAAAVKDKDAAAVKDEDASAVKDEDAGVGDENTVFHDVP</sequence>
<dbReference type="SUPFAM" id="SSF57889">
    <property type="entry name" value="Cysteine-rich domain"/>
    <property type="match status" value="1"/>
</dbReference>
<dbReference type="PROSITE" id="PS00479">
    <property type="entry name" value="ZF_DAG_PE_1"/>
    <property type="match status" value="1"/>
</dbReference>
<feature type="compositionally biased region" description="Polar residues" evidence="3">
    <location>
        <begin position="1"/>
        <end position="11"/>
    </location>
</feature>
<evidence type="ECO:0000256" key="1">
    <source>
        <dbReference type="ARBA" id="ARBA00022723"/>
    </source>
</evidence>
<keyword evidence="5" id="KW-1185">Reference proteome</keyword>
<keyword evidence="1" id="KW-0479">Metal-binding</keyword>
<keyword evidence="2" id="KW-0862">Zinc</keyword>
<dbReference type="InterPro" id="IPR002219">
    <property type="entry name" value="PKC_DAG/PE"/>
</dbReference>
<dbReference type="InterPro" id="IPR046349">
    <property type="entry name" value="C1-like_sf"/>
</dbReference>
<accession>A0ABM1DYP4</accession>
<dbReference type="Proteomes" id="UP000695022">
    <property type="component" value="Unplaced"/>
</dbReference>
<feature type="domain" description="Phorbol-ester/DAG-type" evidence="4">
    <location>
        <begin position="26"/>
        <end position="76"/>
    </location>
</feature>
<feature type="region of interest" description="Disordered" evidence="3">
    <location>
        <begin position="1"/>
        <end position="24"/>
    </location>
</feature>
<proteinExistence type="predicted"/>
<organism evidence="5 6">
    <name type="scientific">Priapulus caudatus</name>
    <name type="common">Priapulid worm</name>
    <dbReference type="NCBI Taxonomy" id="37621"/>
    <lineage>
        <taxon>Eukaryota</taxon>
        <taxon>Metazoa</taxon>
        <taxon>Ecdysozoa</taxon>
        <taxon>Scalidophora</taxon>
        <taxon>Priapulida</taxon>
        <taxon>Priapulimorpha</taxon>
        <taxon>Priapulimorphida</taxon>
        <taxon>Priapulidae</taxon>
        <taxon>Priapulus</taxon>
    </lineage>
</organism>
<evidence type="ECO:0000313" key="5">
    <source>
        <dbReference type="Proteomes" id="UP000695022"/>
    </source>
</evidence>
<dbReference type="InterPro" id="IPR039275">
    <property type="entry name" value="PDZD8"/>
</dbReference>
<name>A0ABM1DYP4_PRICU</name>
<evidence type="ECO:0000259" key="4">
    <source>
        <dbReference type="PROSITE" id="PS50081"/>
    </source>
</evidence>
<reference evidence="6" key="1">
    <citation type="submission" date="2025-08" db="UniProtKB">
        <authorList>
            <consortium name="RefSeq"/>
        </authorList>
    </citation>
    <scope>IDENTIFICATION</scope>
</reference>
<evidence type="ECO:0000313" key="6">
    <source>
        <dbReference type="RefSeq" id="XP_014665065.1"/>
    </source>
</evidence>
<dbReference type="RefSeq" id="XP_014665065.1">
    <property type="nucleotide sequence ID" value="XM_014809579.1"/>
</dbReference>
<feature type="compositionally biased region" description="Basic and acidic residues" evidence="3">
    <location>
        <begin position="327"/>
        <end position="382"/>
    </location>
</feature>
<dbReference type="Gene3D" id="3.30.60.20">
    <property type="match status" value="1"/>
</dbReference>
<gene>
    <name evidence="6" type="primary">LOC106807283</name>
</gene>
<dbReference type="PROSITE" id="PS50081">
    <property type="entry name" value="ZF_DAG_PE_2"/>
    <property type="match status" value="1"/>
</dbReference>
<dbReference type="PANTHER" id="PTHR21519">
    <property type="entry name" value="PDZ DOMAIN-CONTAINING PROTEIN 8"/>
    <property type="match status" value="1"/>
</dbReference>
<dbReference type="GeneID" id="106807283"/>
<feature type="region of interest" description="Disordered" evidence="3">
    <location>
        <begin position="261"/>
        <end position="293"/>
    </location>
</feature>